<dbReference type="STRING" id="316067.Geob_0321"/>
<dbReference type="Pfam" id="PF00150">
    <property type="entry name" value="Cellulase"/>
    <property type="match status" value="1"/>
</dbReference>
<dbReference type="PANTHER" id="PTHR12631:SF10">
    <property type="entry name" value="BETA-XYLOSIDASE-LIKE PROTEIN-RELATED"/>
    <property type="match status" value="1"/>
</dbReference>
<keyword evidence="2 3" id="KW-0326">Glycosidase</keyword>
<dbReference type="SUPFAM" id="SSF51445">
    <property type="entry name" value="(Trans)glycosidases"/>
    <property type="match status" value="1"/>
</dbReference>
<evidence type="ECO:0000256" key="2">
    <source>
        <dbReference type="ARBA" id="ARBA00023295"/>
    </source>
</evidence>
<proteinExistence type="inferred from homology"/>
<evidence type="ECO:0000256" key="4">
    <source>
        <dbReference type="SAM" id="SignalP"/>
    </source>
</evidence>
<evidence type="ECO:0000256" key="1">
    <source>
        <dbReference type="ARBA" id="ARBA00022801"/>
    </source>
</evidence>
<evidence type="ECO:0000313" key="6">
    <source>
        <dbReference type="EMBL" id="ACM18692.1"/>
    </source>
</evidence>
<dbReference type="InterPro" id="IPR051923">
    <property type="entry name" value="Glycosyl_Hydrolase_39"/>
</dbReference>
<reference evidence="6 7" key="1">
    <citation type="submission" date="2009-01" db="EMBL/GenBank/DDBJ databases">
        <title>Complete sequence of Geobacter sp. FRC-32.</title>
        <authorList>
            <consortium name="US DOE Joint Genome Institute"/>
            <person name="Lucas S."/>
            <person name="Copeland A."/>
            <person name="Lapidus A."/>
            <person name="Glavina del Rio T."/>
            <person name="Dalin E."/>
            <person name="Tice H."/>
            <person name="Bruce D."/>
            <person name="Goodwin L."/>
            <person name="Pitluck S."/>
            <person name="Saunders E."/>
            <person name="Brettin T."/>
            <person name="Detter J.C."/>
            <person name="Han C."/>
            <person name="Larimer F."/>
            <person name="Land M."/>
            <person name="Hauser L."/>
            <person name="Kyrpides N."/>
            <person name="Ovchinnikova G."/>
            <person name="Kostka J."/>
            <person name="Richardson P."/>
        </authorList>
    </citation>
    <scope>NUCLEOTIDE SEQUENCE [LARGE SCALE GENOMIC DNA]</scope>
    <source>
        <strain evidence="7">DSM 22248 / JCM 15807 / FRC-32</strain>
    </source>
</reference>
<accession>B9M9D4</accession>
<evidence type="ECO:0000256" key="3">
    <source>
        <dbReference type="RuleBase" id="RU361153"/>
    </source>
</evidence>
<keyword evidence="1 3" id="KW-0378">Hydrolase</keyword>
<feature type="chain" id="PRO_5002889128" evidence="4">
    <location>
        <begin position="22"/>
        <end position="463"/>
    </location>
</feature>
<dbReference type="InterPro" id="IPR001547">
    <property type="entry name" value="Glyco_hydro_5"/>
</dbReference>
<name>B9M9D4_GEODF</name>
<dbReference type="eggNOG" id="COG3534">
    <property type="taxonomic scope" value="Bacteria"/>
</dbReference>
<evidence type="ECO:0000259" key="5">
    <source>
        <dbReference type="Pfam" id="PF00150"/>
    </source>
</evidence>
<dbReference type="HOGENOM" id="CLU_594161_0_0_7"/>
<dbReference type="Proteomes" id="UP000007721">
    <property type="component" value="Chromosome"/>
</dbReference>
<dbReference type="PANTHER" id="PTHR12631">
    <property type="entry name" value="ALPHA-L-IDURONIDASE"/>
    <property type="match status" value="1"/>
</dbReference>
<feature type="signal peptide" evidence="4">
    <location>
        <begin position="1"/>
        <end position="21"/>
    </location>
</feature>
<dbReference type="PROSITE" id="PS51257">
    <property type="entry name" value="PROKAR_LIPOPROTEIN"/>
    <property type="match status" value="1"/>
</dbReference>
<gene>
    <name evidence="6" type="ordered locus">Geob_0321</name>
</gene>
<dbReference type="AlphaFoldDB" id="B9M9D4"/>
<dbReference type="Gene3D" id="3.20.20.80">
    <property type="entry name" value="Glycosidases"/>
    <property type="match status" value="1"/>
</dbReference>
<sequence length="463" mass="51846">MQKVTTVVVSLFLLFSSACCHHPMGAHGTAGGGSTTAAGAAQAFTKPVSFSILQDYVKGEDLEEVAKDFRLMKELGLTTWRGSLAWGDYEPAQGQYDFKWLRQFVELATQHGMSLRPYIGYTAPWAAGGGTDKEAWNDPPARLQDWSNFVSHLSGALASQKNILSYEIYNEENVRQWWDGTAEQYNQVLQKGAEAIRSSDRTKPVIFGGMVYPDADWVKAACDEYGSGDSFHILPFHAYPETWTEKNIVLENYLDQGYPNHFQGTFIPWADQYCGRKPIWINEAGFANTPGKSETDQANWWARAFATFLASPRVEHLGIYQIKERKQSETVIGGGENYYLGISRPDRTRKMAFFTIKRLIGLLDVGNLTIADRELKVEVTSGKKVELYSHLFVRPDGSQVLFVWDKKGEPTLRLHPRPGSAVVEYALDGSPLPFRSYNGKTLEKVKLTPGLVRIFEIKAAGKS</sequence>
<keyword evidence="4" id="KW-0732">Signal</keyword>
<dbReference type="KEGG" id="geo:Geob_0321"/>
<feature type="domain" description="Glycoside hydrolase family 5" evidence="5">
    <location>
        <begin position="66"/>
        <end position="306"/>
    </location>
</feature>
<keyword evidence="7" id="KW-1185">Reference proteome</keyword>
<dbReference type="GO" id="GO:0004553">
    <property type="term" value="F:hydrolase activity, hydrolyzing O-glycosyl compounds"/>
    <property type="evidence" value="ECO:0007669"/>
    <property type="project" value="InterPro"/>
</dbReference>
<organism evidence="6 7">
    <name type="scientific">Geotalea daltonii (strain DSM 22248 / JCM 15807 / FRC-32)</name>
    <name type="common">Geobacter daltonii</name>
    <dbReference type="NCBI Taxonomy" id="316067"/>
    <lineage>
        <taxon>Bacteria</taxon>
        <taxon>Pseudomonadati</taxon>
        <taxon>Thermodesulfobacteriota</taxon>
        <taxon>Desulfuromonadia</taxon>
        <taxon>Geobacterales</taxon>
        <taxon>Geobacteraceae</taxon>
        <taxon>Geotalea</taxon>
    </lineage>
</organism>
<dbReference type="CAZy" id="GH39">
    <property type="family name" value="Glycoside Hydrolase Family 39"/>
</dbReference>
<dbReference type="InterPro" id="IPR017853">
    <property type="entry name" value="GH"/>
</dbReference>
<dbReference type="EMBL" id="CP001390">
    <property type="protein sequence ID" value="ACM18692.1"/>
    <property type="molecule type" value="Genomic_DNA"/>
</dbReference>
<dbReference type="RefSeq" id="WP_012645421.1">
    <property type="nucleotide sequence ID" value="NC_011979.1"/>
</dbReference>
<dbReference type="GO" id="GO:0000272">
    <property type="term" value="P:polysaccharide catabolic process"/>
    <property type="evidence" value="ECO:0007669"/>
    <property type="project" value="InterPro"/>
</dbReference>
<protein>
    <submittedName>
        <fullName evidence="6">Glycoside hydrolase, putative</fullName>
    </submittedName>
</protein>
<comment type="similarity">
    <text evidence="3">Belongs to the glycosyl hydrolase 5 (cellulase A) family.</text>
</comment>
<evidence type="ECO:0000313" key="7">
    <source>
        <dbReference type="Proteomes" id="UP000007721"/>
    </source>
</evidence>